<dbReference type="InterPro" id="IPR036844">
    <property type="entry name" value="Hint_dom_sf"/>
</dbReference>
<dbReference type="PANTHER" id="PTHR32305">
    <property type="match status" value="1"/>
</dbReference>
<keyword evidence="1" id="KW-0677">Repeat</keyword>
<name>A0A1H6EVJ2_9ACTN</name>
<dbReference type="InterPro" id="IPR045351">
    <property type="entry name" value="DUF6531"/>
</dbReference>
<keyword evidence="5" id="KW-1185">Reference proteome</keyword>
<dbReference type="NCBIfam" id="TIGR01643">
    <property type="entry name" value="YD_repeat_2x"/>
    <property type="match status" value="7"/>
</dbReference>
<dbReference type="InterPro" id="IPR003587">
    <property type="entry name" value="Hint_dom_N"/>
</dbReference>
<dbReference type="InterPro" id="IPR022385">
    <property type="entry name" value="Rhs_assc_core"/>
</dbReference>
<organism evidence="4 5">
    <name type="scientific">Nonomuraea solani</name>
    <dbReference type="NCBI Taxonomy" id="1144553"/>
    <lineage>
        <taxon>Bacteria</taxon>
        <taxon>Bacillati</taxon>
        <taxon>Actinomycetota</taxon>
        <taxon>Actinomycetes</taxon>
        <taxon>Streptosporangiales</taxon>
        <taxon>Streptosporangiaceae</taxon>
        <taxon>Nonomuraea</taxon>
    </lineage>
</organism>
<dbReference type="SUPFAM" id="SSF51294">
    <property type="entry name" value="Hedgehog/intein (Hint) domain"/>
    <property type="match status" value="1"/>
</dbReference>
<dbReference type="Pfam" id="PF25023">
    <property type="entry name" value="TEN_YD-shell"/>
    <property type="match status" value="1"/>
</dbReference>
<dbReference type="SMART" id="SM00306">
    <property type="entry name" value="HintN"/>
    <property type="match status" value="1"/>
</dbReference>
<feature type="region of interest" description="Disordered" evidence="2">
    <location>
        <begin position="1361"/>
        <end position="1386"/>
    </location>
</feature>
<accession>A0A1H6EVJ2</accession>
<dbReference type="SUPFAM" id="SSF49899">
    <property type="entry name" value="Concanavalin A-like lectins/glucanases"/>
    <property type="match status" value="1"/>
</dbReference>
<dbReference type="GO" id="GO:0016539">
    <property type="term" value="P:intein-mediated protein splicing"/>
    <property type="evidence" value="ECO:0007669"/>
    <property type="project" value="InterPro"/>
</dbReference>
<feature type="compositionally biased region" description="Polar residues" evidence="2">
    <location>
        <begin position="1376"/>
        <end position="1386"/>
    </location>
</feature>
<feature type="compositionally biased region" description="Polar residues" evidence="2">
    <location>
        <begin position="702"/>
        <end position="711"/>
    </location>
</feature>
<dbReference type="EMBL" id="FNVT01000022">
    <property type="protein sequence ID" value="SEH01782.1"/>
    <property type="molecule type" value="Genomic_DNA"/>
</dbReference>
<reference evidence="4 5" key="1">
    <citation type="submission" date="2016-10" db="EMBL/GenBank/DDBJ databases">
        <authorList>
            <person name="de Groot N.N."/>
        </authorList>
    </citation>
    <scope>NUCLEOTIDE SEQUENCE [LARGE SCALE GENOMIC DNA]</scope>
    <source>
        <strain evidence="4 5">CGMCC 4.7037</strain>
    </source>
</reference>
<dbReference type="InterPro" id="IPR006141">
    <property type="entry name" value="Intein_N"/>
</dbReference>
<dbReference type="Pfam" id="PF20148">
    <property type="entry name" value="DUF6531"/>
    <property type="match status" value="1"/>
</dbReference>
<dbReference type="CDD" id="cd20685">
    <property type="entry name" value="CdiA-CT_Ecl_RNase-like"/>
    <property type="match status" value="1"/>
</dbReference>
<evidence type="ECO:0000313" key="5">
    <source>
        <dbReference type="Proteomes" id="UP000236732"/>
    </source>
</evidence>
<dbReference type="InterPro" id="IPR028190">
    <property type="entry name" value="Ntox21"/>
</dbReference>
<dbReference type="Pfam" id="PF05593">
    <property type="entry name" value="RHS_repeat"/>
    <property type="match status" value="6"/>
</dbReference>
<gene>
    <name evidence="4" type="ORF">SAMN05444920_12231</name>
</gene>
<sequence length="2429" mass="257797">MGAQLAARGENGQEFHPVAGNYTTTVADASVATVGPALSVVRSYNSLDARRDGLFGAGWSTRYDMRIAAEPSASLLVTYPDGRRLRFAPKGDGSFQAPSGTFATLAEVSGGGWKLMDKSATIYHFTAQGKLSKITDNRGRAQNLSYGTDGKLAKVTAAGGRSLTFTWTGAHVTGVATDPVNGAPLTWTYGYDGDKLISVCHPEAAPNCTSYGYGTGSPYRGLVEDDEPVGYWRLDEPALQPTPTPTAQPTPTACPHGCEPSPTNDAESRGWGAGKADYDQVTLEQPGALAGTGNTAASFSGTSRLRLPDHAIARMADQLSLELWFKTTTNGMLAFAAPSEPVMSGRINDGVPLLYVGTDGKLRGQLRVLQSSGAPLIAPITSAASVANDQWHHAVLAGSGSTQTLYLDGAVVGTLAGTIDHNWLAYATIGHGITAAAWPAAKPVNAGVGLTAWGFAGQIDEVAVYDRALSAGQSAAHYAARAAAPHALKKITLPSGRVWADNTYDPAADRLQAHTDQHGGIWRLTAPSPVDPATGIKTVSYIDPQGGKLSFEHDAWRGDRLKSRTDQRLQKTTMLYDSAGFPQEVNAPNTVVTNTSYDERGNLLATAACTPVTGTAADDDEYDNPYTCFRQSDATHVAARAWGGYQVNADDDFDPRNDQLIAYRDGRSTSSTDNTYATTLAYNQYGQQTKQTTPATLDFPNGRSSEATYTDGSEPAIGGGTTPAGLVKTRIDAKGNTTQLRYRATGDLAEQTAPSGLVTTFEHDALGRVTTQTQISDAHPGGVKTTITYDKLGRPASQTAPAVKNEISGVTHTAKVTYVYDPDGNKLTETVADLTGGDATRTVTSTYDAYGRQDSVTDPEGGVVRTTWNTLGLQATVTDQLGSVFGYTYTERGELHTKTLKNWTGSPVSPQPAKEITLESYSYDPAGRLAAKLDAMGRKTSYDYFADDQVWKVTANAVKLNGATTTEDVVLEENDYDDAGNLTKKVTGGGFATTDYAFDAASRLTSTTLDPAELKRKTSYSYDENNLITKETRTGAGSSREEITTYGYNASGIKTRQTIENGAQDLTTTWTVDDRGLTTAIIDPRGNADGATAADFTTSNRYDALGRLIESTAPSVQVDKAGAGPVTVRPIIRRGYDAFGGQTHTVDAEGGTLTTAYDKAGRAVRLTMPAYTAPGGAAVTPTVAHGYDKAGRRTSTTDPRGYVTTTDYDALGNPVRQVDPGPSGPGGVWIAEFDLAGEQLAGVDPNGARVEATFDDLGRKITETVIERKPTTAAHTTGLTYNHAGMLTKSVEPGNKTATFVPNAAGEVKSTTDPAQNTTSSTYDLTGRPLRVTDATGNATEMVYDLAGRPTEVKDLNKAGDTLRSSRSGYDLAGNPISQTSAENHTTQQSFDALNRLTSRTEPVSATEEIVTRFGYDHKGARTKLTDGRGNTTWTTYNSLGLVEKLIEPATTQHPNEADRTWTYGYDKAGNNTTIAQPGGVQITRTYDHLGRLKQEDGAGGGAATAQRILDYDPAGQLTTAGDYTLEYNDRGLLTKLTQPTGQPSTMSYDANGNLAQRVDAAGTATFTWDTANRLKTATDPVTGRTLTYGYDKANRVETLNAANPASTQTFGYDDMGRTTSHTLTNSTGTQIAKITYGWDLDDNLTTKTTTGLAGAGTNTYGYDHANRLTSWTAPGGTTTAYEWDAAGNRTKAGDKTYSYDERNRLTQGDGTDYTYAPRGTLATQTKNGATTQLTFDAFDRLIADADSLYAYDAFDRVTSRITGATKQTHHYAGLSNDLVGISADGSLQAKYARDPFGALLSLQEGTGPAAATMSDLHGDLVGNYTATAITASTAYDPFGAVTAQTGDKASLGYQGEYTDPDTGKVNMHARWYQPGTGTFTSRDTATLDPAPSVQANRYTYANASPMVGIDPTGHATVIGGDAIAGLASYSPSADYGYAGASSAPEDWSGSAIGDCIACITAGEVITGGFVVVMTVEQVLTQQVLPNGMTTPKGFEGVDKRKQQYLVDYVLGGATEKWQVDTMWKILKLPTTKVAADGSIVSPTASNKSFNAACVSLFGSAGCGAVKDATAKAALTEKYWKECLPHPSNNTKCIQWQAELRLGEDQLRELTRLWGEVKYGKNRSSWESALNFFFGDAKDCANGSITGCVLFAMNFIPGAGIASKGVKGVIKGVGALGKSGSVIAKACSSFVPGTLVLMADGGRKPIEDVRVGDEVLATDPATGETVAKKVTALINGSGTKNLTEITIGTESAGDASHPSVVATSQHPFWVPSLKRWVDATYLQPGTWLLTSTGTWIQVADVRRWTAAQQVHNLTVADLHTYHVVAGDQAILVHNDPPLPTQKDGKNQPLTNKQATDLAKYLGYAKTNFKVRGQIVFWNKKTKTYISQDIGHGDGSHNGGTWKIADSVEGLGRKETRTATTDALLNVLKC</sequence>
<evidence type="ECO:0000256" key="2">
    <source>
        <dbReference type="SAM" id="MobiDB-lite"/>
    </source>
</evidence>
<dbReference type="InterPro" id="IPR056823">
    <property type="entry name" value="TEN-like_YD-shell"/>
</dbReference>
<dbReference type="Pfam" id="PF07591">
    <property type="entry name" value="PT-HINT"/>
    <property type="match status" value="1"/>
</dbReference>
<dbReference type="Gene3D" id="2.180.10.10">
    <property type="entry name" value="RHS repeat-associated core"/>
    <property type="match status" value="4"/>
</dbReference>
<dbReference type="Gene3D" id="2.60.120.200">
    <property type="match status" value="1"/>
</dbReference>
<evidence type="ECO:0000259" key="3">
    <source>
        <dbReference type="SMART" id="SM00306"/>
    </source>
</evidence>
<dbReference type="Proteomes" id="UP000236732">
    <property type="component" value="Unassembled WGS sequence"/>
</dbReference>
<dbReference type="InterPro" id="IPR006530">
    <property type="entry name" value="YD"/>
</dbReference>
<dbReference type="RefSeq" id="WP_146104068.1">
    <property type="nucleotide sequence ID" value="NZ_FNVT01000022.1"/>
</dbReference>
<dbReference type="NCBIfam" id="TIGR03696">
    <property type="entry name" value="Rhs_assc_core"/>
    <property type="match status" value="1"/>
</dbReference>
<dbReference type="OrthoDB" id="4981820at2"/>
<feature type="domain" description="Hint" evidence="3">
    <location>
        <begin position="2187"/>
        <end position="2292"/>
    </location>
</feature>
<feature type="compositionally biased region" description="Polar residues" evidence="2">
    <location>
        <begin position="1193"/>
        <end position="1207"/>
    </location>
</feature>
<dbReference type="PANTHER" id="PTHR32305:SF15">
    <property type="entry name" value="PROTEIN RHSA-RELATED"/>
    <property type="match status" value="1"/>
</dbReference>
<dbReference type="Pfam" id="PF13385">
    <property type="entry name" value="Laminin_G_3"/>
    <property type="match status" value="1"/>
</dbReference>
<feature type="compositionally biased region" description="Polar residues" evidence="2">
    <location>
        <begin position="1309"/>
        <end position="1324"/>
    </location>
</feature>
<feature type="region of interest" description="Disordered" evidence="2">
    <location>
        <begin position="1189"/>
        <end position="1216"/>
    </location>
</feature>
<proteinExistence type="predicted"/>
<dbReference type="InterPro" id="IPR038181">
    <property type="entry name" value="Ntox21_sf"/>
</dbReference>
<dbReference type="Pfam" id="PF15526">
    <property type="entry name" value="Ntox21"/>
    <property type="match status" value="1"/>
</dbReference>
<dbReference type="InterPro" id="IPR031325">
    <property type="entry name" value="RHS_repeat"/>
</dbReference>
<protein>
    <submittedName>
        <fullName evidence="4">RHS repeat-associated core domain-containing protein</fullName>
    </submittedName>
</protein>
<evidence type="ECO:0000313" key="4">
    <source>
        <dbReference type="EMBL" id="SEH01782.1"/>
    </source>
</evidence>
<dbReference type="Gene3D" id="3.10.380.20">
    <property type="entry name" value="Novel toxin 21 (CdiA), C-terminal domain"/>
    <property type="match status" value="1"/>
</dbReference>
<dbReference type="InterPro" id="IPR050708">
    <property type="entry name" value="T6SS_VgrG/RHS"/>
</dbReference>
<dbReference type="CDD" id="cd00081">
    <property type="entry name" value="Hint"/>
    <property type="match status" value="1"/>
</dbReference>
<feature type="region of interest" description="Disordered" evidence="2">
    <location>
        <begin position="692"/>
        <end position="724"/>
    </location>
</feature>
<dbReference type="PROSITE" id="PS50817">
    <property type="entry name" value="INTEIN_N_TER"/>
    <property type="match status" value="1"/>
</dbReference>
<dbReference type="InterPro" id="IPR013320">
    <property type="entry name" value="ConA-like_dom_sf"/>
</dbReference>
<dbReference type="Gene3D" id="2.170.16.10">
    <property type="entry name" value="Hedgehog/Intein (Hint) domain"/>
    <property type="match status" value="1"/>
</dbReference>
<feature type="region of interest" description="Disordered" evidence="2">
    <location>
        <begin position="1307"/>
        <end position="1326"/>
    </location>
</feature>
<feature type="region of interest" description="Disordered" evidence="2">
    <location>
        <begin position="240"/>
        <end position="269"/>
    </location>
</feature>
<evidence type="ECO:0000256" key="1">
    <source>
        <dbReference type="ARBA" id="ARBA00022737"/>
    </source>
</evidence>